<reference evidence="3" key="1">
    <citation type="submission" date="2017-09" db="EMBL/GenBank/DDBJ databases">
        <title>Complete Genome Sequence of ansamitocin-producing Bacterium Actinosynnema pretiosum X47.</title>
        <authorList>
            <person name="Cao G."/>
            <person name="Zong G."/>
            <person name="Zhong C."/>
            <person name="Fu J."/>
        </authorList>
    </citation>
    <scope>NUCLEOTIDE SEQUENCE [LARGE SCALE GENOMIC DNA]</scope>
    <source>
        <strain evidence="3">X47</strain>
    </source>
</reference>
<dbReference type="Pfam" id="PF05147">
    <property type="entry name" value="LANC_like"/>
    <property type="match status" value="2"/>
</dbReference>
<dbReference type="PRINTS" id="PR01955">
    <property type="entry name" value="LANCFRANKIA"/>
</dbReference>
<keyword evidence="4" id="KW-1185">Reference proteome</keyword>
<dbReference type="Pfam" id="PF13575">
    <property type="entry name" value="DUF4135"/>
    <property type="match status" value="1"/>
</dbReference>
<dbReference type="GO" id="GO:0031179">
    <property type="term" value="P:peptide modification"/>
    <property type="evidence" value="ECO:0007669"/>
    <property type="project" value="InterPro"/>
</dbReference>
<dbReference type="Proteomes" id="UP000218505">
    <property type="component" value="Chromosome"/>
</dbReference>
<dbReference type="PIRSF" id="PIRSF037228">
    <property type="entry name" value="Lant_mod_RumM"/>
    <property type="match status" value="1"/>
</dbReference>
<organism evidence="3 4">
    <name type="scientific">Actinosynnema pretiosum</name>
    <dbReference type="NCBI Taxonomy" id="42197"/>
    <lineage>
        <taxon>Bacteria</taxon>
        <taxon>Bacillati</taxon>
        <taxon>Actinomycetota</taxon>
        <taxon>Actinomycetes</taxon>
        <taxon>Pseudonocardiales</taxon>
        <taxon>Pseudonocardiaceae</taxon>
        <taxon>Actinosynnema</taxon>
    </lineage>
</organism>
<dbReference type="GO" id="GO:0005975">
    <property type="term" value="P:carbohydrate metabolic process"/>
    <property type="evidence" value="ECO:0007669"/>
    <property type="project" value="InterPro"/>
</dbReference>
<dbReference type="Gene3D" id="1.50.10.20">
    <property type="match status" value="1"/>
</dbReference>
<accession>A0A290ZBK5</accession>
<gene>
    <name evidence="3" type="ORF">CNX65_26455</name>
</gene>
<dbReference type="AlphaFoldDB" id="A0A290ZBK5"/>
<evidence type="ECO:0000256" key="1">
    <source>
        <dbReference type="SAM" id="MobiDB-lite"/>
    </source>
</evidence>
<feature type="region of interest" description="Disordered" evidence="1">
    <location>
        <begin position="747"/>
        <end position="768"/>
    </location>
</feature>
<evidence type="ECO:0000313" key="3">
    <source>
        <dbReference type="EMBL" id="ATE56377.1"/>
    </source>
</evidence>
<protein>
    <submittedName>
        <fullName evidence="3">Type 2 lantipeptide synthetase LanM</fullName>
    </submittedName>
</protein>
<dbReference type="Gene3D" id="1.50.10.10">
    <property type="match status" value="1"/>
</dbReference>
<dbReference type="CDD" id="cd04792">
    <property type="entry name" value="LanM-like"/>
    <property type="match status" value="1"/>
</dbReference>
<dbReference type="NCBIfam" id="TIGR03897">
    <property type="entry name" value="lanti_2_LanM"/>
    <property type="match status" value="1"/>
</dbReference>
<dbReference type="EMBL" id="CP023445">
    <property type="protein sequence ID" value="ATE56377.1"/>
    <property type="molecule type" value="Genomic_DNA"/>
</dbReference>
<dbReference type="SUPFAM" id="SSF158745">
    <property type="entry name" value="LanC-like"/>
    <property type="match status" value="2"/>
</dbReference>
<dbReference type="SMART" id="SM01260">
    <property type="entry name" value="LANC_like"/>
    <property type="match status" value="1"/>
</dbReference>
<name>A0A290ZBK5_9PSEU</name>
<feature type="compositionally biased region" description="Basic residues" evidence="1">
    <location>
        <begin position="747"/>
        <end position="760"/>
    </location>
</feature>
<dbReference type="KEGG" id="apre:CNX65_26455"/>
<sequence length="1022" mass="107259">MWGTTAVCDVDRVPPSATRRAPTTAWWAAGVRTVHREQQVSHGRPAWAAFTERACAHVPPGRFPGGTWEEGFAFALRPLVRAATAQDRRFRDDFARDLGLRLARTAARTLVVELHRWRLDGRLRGLTSRDRFASFVEDLRPARLFAEYPVLARLLGQTCLQAVRAHREVLDHLADDRVALVAALMGGRDPGPLVGVSTSGDRHGGGRAVAVLTFADGRKVVHRPRPVEQHALFADLLAWYGGRTGLDLRVPPVLVRPGYGWVAFTEGAPCADVTDLDRFYHRLGGLLALLHAVDATDAHYENLIACGDQPVLVDVETLFQPTTGVPADPAARALARSVQRTAVLPSVLLGEHGVQDVGGVGGDAGDHPGDGVRWVDAGTDRMRLARGPVPVAVAGNRPVLGGRPAEPAEHTGALLAGFRLGYDALCSWREELLERVRGFAGAPVRYVPRSTRVYAELLDESTHPDALRRAPERDLALELLREESGDDRALRALVPHEVADLWAGDVPLFTTRPESVDVWTSVGERLPGVLDEPVLAAVERKIAGLDEVDRHDQEWVIAAALACRPAEVAHRTGGALRSSVGSAVPDPRRLLVAACGVADEVLARSLVEGGGGGFGGGRVNWIGLELVEDRHWAVAPMGAGLSNGYTGVALFLAQVGALTGASRYTGPAREALAPVPGLLARFEADPELALAVGVGGFHGMGGICYALARVGRLLGDDPEIAGWLASAVRVLGIAAGIEPWEVERGNRGGRARGGRARGGRVRGGPGRGSWGSAAVGGVGVGGGIGGGIVDGGVAGVVEGWAGGVAALVAVAGTAGGAVGAEALRVARVLAERLLVADVRGDGFARGRAGVGWALLRYARAAGDERCAVAGRALLRADRALRQRLVDVREADHSWCSGLSGALLAHTGQVGQAVDAHTLHVDRCLNALAVHEPLRDLSLCHGELGVVEAVAVLAERGHDRAEATRTRRAGVLLGALEQGGARCGTPGGVPSAGLLTGLAGIGYGLLRLGFPTSVPSALLLEDR</sequence>
<dbReference type="InterPro" id="IPR007822">
    <property type="entry name" value="LANC-like"/>
</dbReference>
<dbReference type="InterPro" id="IPR017146">
    <property type="entry name" value="Lanti_2_LanM"/>
</dbReference>
<proteinExistence type="predicted"/>
<dbReference type="PRINTS" id="PR01950">
    <property type="entry name" value="LANCSUPER"/>
</dbReference>
<evidence type="ECO:0000313" key="4">
    <source>
        <dbReference type="Proteomes" id="UP000218505"/>
    </source>
</evidence>
<evidence type="ECO:0000259" key="2">
    <source>
        <dbReference type="Pfam" id="PF13575"/>
    </source>
</evidence>
<dbReference type="InterPro" id="IPR025410">
    <property type="entry name" value="Lant_dehyd"/>
</dbReference>
<feature type="domain" description="Lantibiotic biosynthesis protein dehydration" evidence="2">
    <location>
        <begin position="148"/>
        <end position="512"/>
    </location>
</feature>
<dbReference type="InterPro" id="IPR012341">
    <property type="entry name" value="6hp_glycosidase-like_sf"/>
</dbReference>